<evidence type="ECO:0000313" key="1">
    <source>
        <dbReference type="EMBL" id="TLE06521.1"/>
    </source>
</evidence>
<sequence>MSKVYLCSFADTRLCLSALRFYQQAKAMQVFDYIFLYNETNLDKEFRDAMSNQACINGGGG</sequence>
<organism evidence="1 2">
    <name type="scientific">Helicobacter bilis</name>
    <dbReference type="NCBI Taxonomy" id="37372"/>
    <lineage>
        <taxon>Bacteria</taxon>
        <taxon>Pseudomonadati</taxon>
        <taxon>Campylobacterota</taxon>
        <taxon>Epsilonproteobacteria</taxon>
        <taxon>Campylobacterales</taxon>
        <taxon>Helicobacteraceae</taxon>
        <taxon>Helicobacter</taxon>
    </lineage>
</organism>
<evidence type="ECO:0000313" key="2">
    <source>
        <dbReference type="Proteomes" id="UP000029870"/>
    </source>
</evidence>
<reference evidence="1 2" key="1">
    <citation type="journal article" date="2014" name="Genome Announc.">
        <title>Draft genome sequences of eight enterohepatic helicobacter species isolated from both laboratory and wild rodents.</title>
        <authorList>
            <person name="Sheh A."/>
            <person name="Shen Z."/>
            <person name="Fox J.G."/>
        </authorList>
    </citation>
    <scope>NUCLEOTIDE SEQUENCE [LARGE SCALE GENOMIC DNA]</scope>
    <source>
        <strain evidence="1 2">Missouri</strain>
    </source>
</reference>
<gene>
    <name evidence="1" type="ORF">LS77_000265</name>
</gene>
<protein>
    <submittedName>
        <fullName evidence="1">Uncharacterized protein</fullName>
    </submittedName>
</protein>
<proteinExistence type="predicted"/>
<name>A0A6D2CGM2_9HELI</name>
<dbReference type="AlphaFoldDB" id="A0A6D2CGM2"/>
<dbReference type="EMBL" id="JRPH02000001">
    <property type="protein sequence ID" value="TLE06521.1"/>
    <property type="molecule type" value="Genomic_DNA"/>
</dbReference>
<comment type="caution">
    <text evidence="1">The sequence shown here is derived from an EMBL/GenBank/DDBJ whole genome shotgun (WGS) entry which is preliminary data.</text>
</comment>
<accession>A0A6D2CGM2</accession>
<dbReference type="RefSeq" id="WP_034565859.1">
    <property type="nucleotide sequence ID" value="NZ_CAQNVG010000131.1"/>
</dbReference>
<dbReference type="Proteomes" id="UP000029870">
    <property type="component" value="Unassembled WGS sequence"/>
</dbReference>